<comment type="caution">
    <text evidence="3">The sequence shown here is derived from an EMBL/GenBank/DDBJ whole genome shotgun (WGS) entry which is preliminary data.</text>
</comment>
<evidence type="ECO:0000313" key="4">
    <source>
        <dbReference type="Proteomes" id="UP001279734"/>
    </source>
</evidence>
<proteinExistence type="predicted"/>
<reference evidence="3" key="1">
    <citation type="submission" date="2023-05" db="EMBL/GenBank/DDBJ databases">
        <title>Nepenthes gracilis genome sequencing.</title>
        <authorList>
            <person name="Fukushima K."/>
        </authorList>
    </citation>
    <scope>NUCLEOTIDE SEQUENCE</scope>
    <source>
        <strain evidence="3">SING2019-196</strain>
    </source>
</reference>
<name>A0AAD3Y3W3_NEPGR</name>
<sequence length="151" mass="16508">MRRSSPTTDISEASSSFQTAMPATANFSIVFLSLSSFFLVAFLAKILHILWRLANSRQQNRTAGGVSGDESSACLSIELIHCIVTKRPPHIDPSESHQSRLPVEESPEVIQCPGLYGPRRFLSPIDEDEMEGVEPSVSIGDCPPTGVRLPR</sequence>
<keyword evidence="2" id="KW-0812">Transmembrane</keyword>
<dbReference type="Proteomes" id="UP001279734">
    <property type="component" value="Unassembled WGS sequence"/>
</dbReference>
<evidence type="ECO:0000313" key="3">
    <source>
        <dbReference type="EMBL" id="GMH26369.1"/>
    </source>
</evidence>
<dbReference type="EMBL" id="BSYO01000031">
    <property type="protein sequence ID" value="GMH26369.1"/>
    <property type="molecule type" value="Genomic_DNA"/>
</dbReference>
<evidence type="ECO:0000256" key="1">
    <source>
        <dbReference type="SAM" id="MobiDB-lite"/>
    </source>
</evidence>
<gene>
    <name evidence="3" type="ORF">Nepgr_028212</name>
</gene>
<accession>A0AAD3Y3W3</accession>
<evidence type="ECO:0000256" key="2">
    <source>
        <dbReference type="SAM" id="Phobius"/>
    </source>
</evidence>
<feature type="region of interest" description="Disordered" evidence="1">
    <location>
        <begin position="129"/>
        <end position="151"/>
    </location>
</feature>
<feature type="transmembrane region" description="Helical" evidence="2">
    <location>
        <begin position="27"/>
        <end position="51"/>
    </location>
</feature>
<organism evidence="3 4">
    <name type="scientific">Nepenthes gracilis</name>
    <name type="common">Slender pitcher plant</name>
    <dbReference type="NCBI Taxonomy" id="150966"/>
    <lineage>
        <taxon>Eukaryota</taxon>
        <taxon>Viridiplantae</taxon>
        <taxon>Streptophyta</taxon>
        <taxon>Embryophyta</taxon>
        <taxon>Tracheophyta</taxon>
        <taxon>Spermatophyta</taxon>
        <taxon>Magnoliopsida</taxon>
        <taxon>eudicotyledons</taxon>
        <taxon>Gunneridae</taxon>
        <taxon>Pentapetalae</taxon>
        <taxon>Caryophyllales</taxon>
        <taxon>Nepenthaceae</taxon>
        <taxon>Nepenthes</taxon>
    </lineage>
</organism>
<keyword evidence="4" id="KW-1185">Reference proteome</keyword>
<protein>
    <submittedName>
        <fullName evidence="3">Uncharacterized protein</fullName>
    </submittedName>
</protein>
<keyword evidence="2" id="KW-1133">Transmembrane helix</keyword>
<keyword evidence="2" id="KW-0472">Membrane</keyword>
<dbReference type="AlphaFoldDB" id="A0AAD3Y3W3"/>